<dbReference type="EMBL" id="PPXC01000001">
    <property type="protein sequence ID" value="POH75344.1"/>
    <property type="molecule type" value="Genomic_DNA"/>
</dbReference>
<name>A0A2S4A1T5_ARTGL</name>
<dbReference type="RefSeq" id="WP_103464000.1">
    <property type="nucleotide sequence ID" value="NZ_PPXB01000001.1"/>
</dbReference>
<organism evidence="1 2">
    <name type="scientific">Arthrobacter glacialis</name>
    <dbReference type="NCBI Taxonomy" id="1664"/>
    <lineage>
        <taxon>Bacteria</taxon>
        <taxon>Bacillati</taxon>
        <taxon>Actinomycetota</taxon>
        <taxon>Actinomycetes</taxon>
        <taxon>Micrococcales</taxon>
        <taxon>Micrococcaceae</taxon>
        <taxon>Arthrobacter</taxon>
    </lineage>
</organism>
<dbReference type="OrthoDB" id="4949293at2"/>
<gene>
    <name evidence="1" type="ORF">CVS27_01720</name>
</gene>
<protein>
    <submittedName>
        <fullName evidence="1">Uncharacterized protein</fullName>
    </submittedName>
</protein>
<evidence type="ECO:0000313" key="2">
    <source>
        <dbReference type="Proteomes" id="UP000237061"/>
    </source>
</evidence>
<dbReference type="AlphaFoldDB" id="A0A2S4A1T5"/>
<evidence type="ECO:0000313" key="1">
    <source>
        <dbReference type="EMBL" id="POH75344.1"/>
    </source>
</evidence>
<proteinExistence type="predicted"/>
<comment type="caution">
    <text evidence="1">The sequence shown here is derived from an EMBL/GenBank/DDBJ whole genome shotgun (WGS) entry which is preliminary data.</text>
</comment>
<accession>A0A2S4A1T5</accession>
<sequence>MSLEEDIHNMVLGADGVAAVYSADPLWLNAVKALGALLGPNGEPAPVPFVVCTEEAGLADDESGAGATRPVMSVQVRIGTDGTLPAPATARSVAALIRAQVALQRPEVDVRAVVAIAAIGS</sequence>
<keyword evidence="2" id="KW-1185">Reference proteome</keyword>
<reference evidence="1 2" key="1">
    <citation type="submission" date="2018-01" db="EMBL/GenBank/DDBJ databases">
        <title>Arthrobacter sp. nov., from glaciers in China.</title>
        <authorList>
            <person name="Liu Q."/>
            <person name="Xin Y.-H."/>
        </authorList>
    </citation>
    <scope>NUCLEOTIDE SEQUENCE [LARGE SCALE GENOMIC DNA]</scope>
    <source>
        <strain evidence="1 2">HLT2-12-2</strain>
    </source>
</reference>
<dbReference type="Proteomes" id="UP000237061">
    <property type="component" value="Unassembled WGS sequence"/>
</dbReference>